<feature type="compositionally biased region" description="Basic and acidic residues" evidence="7">
    <location>
        <begin position="814"/>
        <end position="829"/>
    </location>
</feature>
<dbReference type="GO" id="GO:0006260">
    <property type="term" value="P:DNA replication"/>
    <property type="evidence" value="ECO:0007669"/>
    <property type="project" value="UniProtKB-KW"/>
</dbReference>
<organism evidence="10 11">
    <name type="scientific">Mortierella polycephala</name>
    <dbReference type="NCBI Taxonomy" id="41804"/>
    <lineage>
        <taxon>Eukaryota</taxon>
        <taxon>Fungi</taxon>
        <taxon>Fungi incertae sedis</taxon>
        <taxon>Mucoromycota</taxon>
        <taxon>Mortierellomycotina</taxon>
        <taxon>Mortierellomycetes</taxon>
        <taxon>Mortierellales</taxon>
        <taxon>Mortierellaceae</taxon>
        <taxon>Mortierella</taxon>
    </lineage>
</organism>
<comment type="subcellular location">
    <subcellularLocation>
        <location evidence="1">Nucleus</location>
    </subcellularLocation>
</comment>
<dbReference type="GO" id="GO:0006281">
    <property type="term" value="P:DNA repair"/>
    <property type="evidence" value="ECO:0007669"/>
    <property type="project" value="UniProtKB-KW"/>
</dbReference>
<dbReference type="GO" id="GO:0005634">
    <property type="term" value="C:nucleus"/>
    <property type="evidence" value="ECO:0007669"/>
    <property type="project" value="UniProtKB-SubCell"/>
</dbReference>
<keyword evidence="3" id="KW-0227">DNA damage</keyword>
<feature type="compositionally biased region" description="Low complexity" evidence="7">
    <location>
        <begin position="21"/>
        <end position="32"/>
    </location>
</feature>
<feature type="compositionally biased region" description="Acidic residues" evidence="7">
    <location>
        <begin position="760"/>
        <end position="812"/>
    </location>
</feature>
<evidence type="ECO:0000256" key="4">
    <source>
        <dbReference type="ARBA" id="ARBA00023186"/>
    </source>
</evidence>
<dbReference type="InterPro" id="IPR021644">
    <property type="entry name" value="CAF-1_p150_acidic"/>
</dbReference>
<dbReference type="OrthoDB" id="440676at2759"/>
<feature type="compositionally biased region" description="Polar residues" evidence="7">
    <location>
        <begin position="72"/>
        <end position="87"/>
    </location>
</feature>
<dbReference type="PANTHER" id="PTHR15272:SF0">
    <property type="entry name" value="CHROMATIN ASSEMBLY FACTOR 1 SUBUNIT A"/>
    <property type="match status" value="1"/>
</dbReference>
<feature type="region of interest" description="Disordered" evidence="7">
    <location>
        <begin position="494"/>
        <end position="544"/>
    </location>
</feature>
<evidence type="ECO:0000259" key="9">
    <source>
        <dbReference type="Pfam" id="PF12253"/>
    </source>
</evidence>
<dbReference type="Pfam" id="PF11600">
    <property type="entry name" value="CAF1A_acidic"/>
    <property type="match status" value="1"/>
</dbReference>
<proteinExistence type="predicted"/>
<feature type="compositionally biased region" description="Basic residues" evidence="7">
    <location>
        <begin position="55"/>
        <end position="64"/>
    </location>
</feature>
<evidence type="ECO:0000256" key="3">
    <source>
        <dbReference type="ARBA" id="ARBA00022763"/>
    </source>
</evidence>
<protein>
    <submittedName>
        <fullName evidence="10">Chromatin assembly factor 1, subunit A</fullName>
    </submittedName>
</protein>
<keyword evidence="5" id="KW-0234">DNA repair</keyword>
<feature type="compositionally biased region" description="Basic residues" evidence="7">
    <location>
        <begin position="94"/>
        <end position="104"/>
    </location>
</feature>
<keyword evidence="2" id="KW-0235">DNA replication</keyword>
<name>A0A9P6Q8T1_9FUNG</name>
<evidence type="ECO:0000256" key="6">
    <source>
        <dbReference type="ARBA" id="ARBA00023242"/>
    </source>
</evidence>
<keyword evidence="11" id="KW-1185">Reference proteome</keyword>
<evidence type="ECO:0000259" key="8">
    <source>
        <dbReference type="Pfam" id="PF11600"/>
    </source>
</evidence>
<evidence type="ECO:0000313" key="10">
    <source>
        <dbReference type="EMBL" id="KAG0263145.1"/>
    </source>
</evidence>
<feature type="domain" description="Chromatin assembly factor 1 p150 subunit acidic region" evidence="8">
    <location>
        <begin position="492"/>
        <end position="597"/>
    </location>
</feature>
<evidence type="ECO:0000256" key="1">
    <source>
        <dbReference type="ARBA" id="ARBA00004123"/>
    </source>
</evidence>
<dbReference type="GO" id="GO:0006334">
    <property type="term" value="P:nucleosome assembly"/>
    <property type="evidence" value="ECO:0007669"/>
    <property type="project" value="TreeGrafter"/>
</dbReference>
<feature type="compositionally biased region" description="Basic and acidic residues" evidence="7">
    <location>
        <begin position="33"/>
        <end position="42"/>
    </location>
</feature>
<dbReference type="AlphaFoldDB" id="A0A9P6Q8T1"/>
<evidence type="ECO:0000256" key="2">
    <source>
        <dbReference type="ARBA" id="ARBA00022705"/>
    </source>
</evidence>
<feature type="region of interest" description="Disordered" evidence="7">
    <location>
        <begin position="1"/>
        <end position="109"/>
    </location>
</feature>
<accession>A0A9P6Q8T1</accession>
<gene>
    <name evidence="10" type="primary">CHAF1A</name>
    <name evidence="10" type="ORF">BG011_009247</name>
</gene>
<feature type="region of interest" description="Disordered" evidence="7">
    <location>
        <begin position="760"/>
        <end position="829"/>
    </location>
</feature>
<evidence type="ECO:0000256" key="5">
    <source>
        <dbReference type="ARBA" id="ARBA00023204"/>
    </source>
</evidence>
<dbReference type="Pfam" id="PF12253">
    <property type="entry name" value="CAF1A_dimeriz"/>
    <property type="match status" value="1"/>
</dbReference>
<keyword evidence="4" id="KW-0143">Chaperone</keyword>
<keyword evidence="6" id="KW-0539">Nucleus</keyword>
<dbReference type="InterPro" id="IPR022043">
    <property type="entry name" value="CAF1A_DD"/>
</dbReference>
<evidence type="ECO:0000256" key="7">
    <source>
        <dbReference type="SAM" id="MobiDB-lite"/>
    </source>
</evidence>
<reference evidence="10" key="1">
    <citation type="journal article" date="2020" name="Fungal Divers.">
        <title>Resolving the Mortierellaceae phylogeny through synthesis of multi-gene phylogenetics and phylogenomics.</title>
        <authorList>
            <person name="Vandepol N."/>
            <person name="Liber J."/>
            <person name="Desiro A."/>
            <person name="Na H."/>
            <person name="Kennedy M."/>
            <person name="Barry K."/>
            <person name="Grigoriev I.V."/>
            <person name="Miller A.N."/>
            <person name="O'Donnell K."/>
            <person name="Stajich J.E."/>
            <person name="Bonito G."/>
        </authorList>
    </citation>
    <scope>NUCLEOTIDE SEQUENCE</scope>
    <source>
        <strain evidence="10">KOD948</strain>
    </source>
</reference>
<dbReference type="EMBL" id="JAAAJA010000081">
    <property type="protein sequence ID" value="KAG0263145.1"/>
    <property type="molecule type" value="Genomic_DNA"/>
</dbReference>
<dbReference type="Proteomes" id="UP000726737">
    <property type="component" value="Unassembled WGS sequence"/>
</dbReference>
<comment type="caution">
    <text evidence="10">The sequence shown here is derived from an EMBL/GenBank/DDBJ whole genome shotgun (WGS) entry which is preliminary data.</text>
</comment>
<dbReference type="GO" id="GO:0033186">
    <property type="term" value="C:CAF-1 complex"/>
    <property type="evidence" value="ECO:0007669"/>
    <property type="project" value="TreeGrafter"/>
</dbReference>
<sequence length="894" mass="97989">MPPKPSSPTKTRTLNTFFSIDDSSSSNAANDAAKLDAQRSKPTDANPGINAIPPRKAKPRKRASKAKDKDMTNNTQSVSATTDTPIQGSDAPKTKAKSKGKHGPKKESVTGVAIPLAPKINDNAVTGSIINNNNPSMDLSPSPFLANTKEAAPSPSKLDVNGTAVASATTTTSSTNLSKLNKIDSASMFKVRNGKAYITETKLKFYSHPAAVADLCKFHEYRENLRQAQDLTQSPGTKLEADHVDITSIPSEHLGLIAKLVEESELLLVEMANCFMTTLCPLGFEAFEDFATSLSIQDGDESMQVDTDISAEKKAHARRSGTTVSAAAIMEAVQKVAQRVNYGVPVSNLPGPAVATPANLSVFRWEVQDIDRYFPNDMKAAVVKRRKKRMEASAALTAWFLGLDAKQQEDLCPIPVTAVRVPGIEGELPGASQSNLLSVSSESMEVDGDAKRLTGATAEVDGAARSGAVVLLNGQPTVEAAVDPAVIESKLREAEAKKKEAEAREERRLEKERKMAERQLEKDTKEAERLQREEAKKRKAEEERLKKEQTSLRFVGFFKPAASPAVKKDSTQSCIGNDSSLPPPMELFHPFHIKKNTALAPINRFANGQSAEEIDQALSFGIGRVMDKDGGSDMDVDMDESNVPVLGHAEARARLSAIFSKHRQSTDQNAFQRRRRLPANLKSMTVTEVVQSGLLLQDQDDDQSYVLTWKDIPALRMRLLQFAENYRPAYYGTWSKRSRNITGRRFLGKDIELVEYDFDSEAEWEEDEEGEECKSDDDEEDADELGSEVEEEDDWLVPEGYLSDDEGLDAGEEGGSKSEHSQKKAKELRRPTLAHATPVIVGPVFEVTLGEYSSHPALEQYHVEFLGDYGIGMDMYHATESSMLVTPLPSEIPI</sequence>
<evidence type="ECO:0000313" key="11">
    <source>
        <dbReference type="Proteomes" id="UP000726737"/>
    </source>
</evidence>
<dbReference type="PANTHER" id="PTHR15272">
    <property type="entry name" value="CHROMATIN ASSEMBLY FACTOR 1 SUBUNIT A CAF-1 SUBUNIT A"/>
    <property type="match status" value="1"/>
</dbReference>
<feature type="domain" description="Chromatin assembly factor 1 subunit A dimerization" evidence="9">
    <location>
        <begin position="718"/>
        <end position="786"/>
    </location>
</feature>